<dbReference type="InterPro" id="IPR001849">
    <property type="entry name" value="PH_domain"/>
</dbReference>
<dbReference type="EMBL" id="SNRW01000216">
    <property type="protein sequence ID" value="KAA6402557.1"/>
    <property type="molecule type" value="Genomic_DNA"/>
</dbReference>
<dbReference type="SUPFAM" id="SSF48065">
    <property type="entry name" value="DBL homology domain (DH-domain)"/>
    <property type="match status" value="1"/>
</dbReference>
<dbReference type="AlphaFoldDB" id="A0A5J4X5N4"/>
<feature type="coiled-coil region" evidence="1">
    <location>
        <begin position="348"/>
        <end position="375"/>
    </location>
</feature>
<dbReference type="SMART" id="SM00233">
    <property type="entry name" value="PH"/>
    <property type="match status" value="1"/>
</dbReference>
<dbReference type="InterPro" id="IPR000219">
    <property type="entry name" value="DH_dom"/>
</dbReference>
<reference evidence="5 6" key="1">
    <citation type="submission" date="2019-03" db="EMBL/GenBank/DDBJ databases">
        <title>Single cell metagenomics reveals metabolic interactions within the superorganism composed of flagellate Streblomastix strix and complex community of Bacteroidetes bacteria on its surface.</title>
        <authorList>
            <person name="Treitli S.C."/>
            <person name="Kolisko M."/>
            <person name="Husnik F."/>
            <person name="Keeling P."/>
            <person name="Hampl V."/>
        </authorList>
    </citation>
    <scope>NUCLEOTIDE SEQUENCE [LARGE SCALE GENOMIC DNA]</scope>
    <source>
        <strain evidence="5">ST1C</strain>
    </source>
</reference>
<name>A0A5J4X5N4_9EUKA</name>
<evidence type="ECO:0000313" key="6">
    <source>
        <dbReference type="Proteomes" id="UP000324800"/>
    </source>
</evidence>
<feature type="region of interest" description="Disordered" evidence="2">
    <location>
        <begin position="468"/>
        <end position="496"/>
    </location>
</feature>
<dbReference type="InterPro" id="IPR011993">
    <property type="entry name" value="PH-like_dom_sf"/>
</dbReference>
<evidence type="ECO:0000259" key="3">
    <source>
        <dbReference type="PROSITE" id="PS50003"/>
    </source>
</evidence>
<dbReference type="OrthoDB" id="660555at2759"/>
<evidence type="ECO:0000313" key="5">
    <source>
        <dbReference type="EMBL" id="KAA6402557.1"/>
    </source>
</evidence>
<proteinExistence type="predicted"/>
<dbReference type="Gene3D" id="2.30.29.30">
    <property type="entry name" value="Pleckstrin-homology domain (PH domain)/Phosphotyrosine-binding domain (PTB)"/>
    <property type="match status" value="1"/>
</dbReference>
<dbReference type="Gene3D" id="1.20.900.10">
    <property type="entry name" value="Dbl homology (DH) domain"/>
    <property type="match status" value="1"/>
</dbReference>
<dbReference type="PROSITE" id="PS50003">
    <property type="entry name" value="PH_DOMAIN"/>
    <property type="match status" value="1"/>
</dbReference>
<gene>
    <name evidence="5" type="ORF">EZS28_001908</name>
</gene>
<evidence type="ECO:0000256" key="1">
    <source>
        <dbReference type="SAM" id="Coils"/>
    </source>
</evidence>
<organism evidence="5 6">
    <name type="scientific">Streblomastix strix</name>
    <dbReference type="NCBI Taxonomy" id="222440"/>
    <lineage>
        <taxon>Eukaryota</taxon>
        <taxon>Metamonada</taxon>
        <taxon>Preaxostyla</taxon>
        <taxon>Oxymonadida</taxon>
        <taxon>Streblomastigidae</taxon>
        <taxon>Streblomastix</taxon>
    </lineage>
</organism>
<feature type="domain" description="PH" evidence="3">
    <location>
        <begin position="218"/>
        <end position="360"/>
    </location>
</feature>
<dbReference type="Proteomes" id="UP000324800">
    <property type="component" value="Unassembled WGS sequence"/>
</dbReference>
<keyword evidence="1" id="KW-0175">Coiled coil</keyword>
<dbReference type="InterPro" id="IPR051092">
    <property type="entry name" value="FYVE_RhoGEF_PH"/>
</dbReference>
<dbReference type="GO" id="GO:0005737">
    <property type="term" value="C:cytoplasm"/>
    <property type="evidence" value="ECO:0007669"/>
    <property type="project" value="TreeGrafter"/>
</dbReference>
<dbReference type="PROSITE" id="PS50010">
    <property type="entry name" value="DH_2"/>
    <property type="match status" value="1"/>
</dbReference>
<feature type="region of interest" description="Disordered" evidence="2">
    <location>
        <begin position="403"/>
        <end position="430"/>
    </location>
</feature>
<protein>
    <submittedName>
        <fullName evidence="5">Putative rho guanine nucleotide exchange factor 17</fullName>
    </submittedName>
</protein>
<sequence length="532" mass="62152">MRESVMKELLETERTYVKSLGQLQQFYFTPTTQYFKDKNQGEIEPELKELMKQSKNLLMINQKFLADLENRLGAEITPETRISDILMQFAPIFKMFVPYIDAQLAGTGSFLRLDKKNKNFHKEIIQLQKNAGQEFSFQSLVITPVQRVPRYIMLVKETLKHTDKEHPDYEGLEKSLTLLQETANRMNDHLKNRIKMQRMIDLSNGIEGIKDLVRPQRTLLKEGALIEIERNAKEQRYILLFSDILLICKLKQPSNSPLQLPTQMKLVYQIDLHKPIRCIDCSVVNEEQQKEGGQQVNSQDGQVAQRYKIDESKIDKQKSNDQSSSKPLFMILTSSKTYLIEGSFVKETREWIKAIKNARGNIQEQEEDLKKRRTVTKKLINGETTTELMEDKFNKSFSEENLIQQGQQQSYDEYDEQDDGLNQSEEDRKADEALEIIPPKDPILWERHLSHMGIDWLNVKSFKTEDQKQEKEKIKELRPLDSNKSENENEETIQEDKTILEQEHKLRQIIQSSFSEVKQESTILSLSEISAE</sequence>
<dbReference type="SMART" id="SM00325">
    <property type="entry name" value="RhoGEF"/>
    <property type="match status" value="1"/>
</dbReference>
<evidence type="ECO:0000256" key="2">
    <source>
        <dbReference type="SAM" id="MobiDB-lite"/>
    </source>
</evidence>
<dbReference type="Pfam" id="PF00621">
    <property type="entry name" value="RhoGEF"/>
    <property type="match status" value="1"/>
</dbReference>
<dbReference type="PANTHER" id="PTHR12673">
    <property type="entry name" value="FACIOGENITAL DYSPLASIA PROTEIN"/>
    <property type="match status" value="1"/>
</dbReference>
<dbReference type="SUPFAM" id="SSF50729">
    <property type="entry name" value="PH domain-like"/>
    <property type="match status" value="1"/>
</dbReference>
<comment type="caution">
    <text evidence="5">The sequence shown here is derived from an EMBL/GenBank/DDBJ whole genome shotgun (WGS) entry which is preliminary data.</text>
</comment>
<dbReference type="PANTHER" id="PTHR12673:SF159">
    <property type="entry name" value="LD03170P"/>
    <property type="match status" value="1"/>
</dbReference>
<dbReference type="CDD" id="cd00160">
    <property type="entry name" value="RhoGEF"/>
    <property type="match status" value="1"/>
</dbReference>
<feature type="domain" description="DH" evidence="4">
    <location>
        <begin position="1"/>
        <end position="189"/>
    </location>
</feature>
<feature type="compositionally biased region" description="Basic and acidic residues" evidence="2">
    <location>
        <begin position="468"/>
        <end position="487"/>
    </location>
</feature>
<evidence type="ECO:0000259" key="4">
    <source>
        <dbReference type="PROSITE" id="PS50010"/>
    </source>
</evidence>
<dbReference type="InterPro" id="IPR035899">
    <property type="entry name" value="DBL_dom_sf"/>
</dbReference>
<accession>A0A5J4X5N4</accession>
<dbReference type="GO" id="GO:0005085">
    <property type="term" value="F:guanyl-nucleotide exchange factor activity"/>
    <property type="evidence" value="ECO:0007669"/>
    <property type="project" value="InterPro"/>
</dbReference>